<dbReference type="RefSeq" id="WP_129182586.1">
    <property type="nucleotide sequence ID" value="NZ_JAGIOG010000001.1"/>
</dbReference>
<evidence type="ECO:0000259" key="2">
    <source>
        <dbReference type="Pfam" id="PF13556"/>
    </source>
</evidence>
<organism evidence="4 5">
    <name type="scientific">Aeromicrobium fastidiosum</name>
    <dbReference type="NCBI Taxonomy" id="52699"/>
    <lineage>
        <taxon>Bacteria</taxon>
        <taxon>Bacillati</taxon>
        <taxon>Actinomycetota</taxon>
        <taxon>Actinomycetes</taxon>
        <taxon>Propionibacteriales</taxon>
        <taxon>Nocardioidaceae</taxon>
        <taxon>Aeromicrobium</taxon>
    </lineage>
</organism>
<evidence type="ECO:0000256" key="1">
    <source>
        <dbReference type="ARBA" id="ARBA00006754"/>
    </source>
</evidence>
<dbReference type="InterPro" id="IPR025736">
    <property type="entry name" value="PucR_C-HTH_dom"/>
</dbReference>
<dbReference type="InterPro" id="IPR042070">
    <property type="entry name" value="PucR_C-HTH_sf"/>
</dbReference>
<dbReference type="OrthoDB" id="3190266at2"/>
<name>A0A641AQE4_9ACTN</name>
<keyword evidence="5" id="KW-1185">Reference proteome</keyword>
<dbReference type="Pfam" id="PF17853">
    <property type="entry name" value="GGDEF_2"/>
    <property type="match status" value="1"/>
</dbReference>
<evidence type="ECO:0008006" key="6">
    <source>
        <dbReference type="Google" id="ProtNLM"/>
    </source>
</evidence>
<feature type="domain" description="PucR C-terminal helix-turn-helix" evidence="2">
    <location>
        <begin position="460"/>
        <end position="513"/>
    </location>
</feature>
<reference evidence="4" key="1">
    <citation type="submission" date="2019-09" db="EMBL/GenBank/DDBJ databases">
        <authorList>
            <person name="Li J."/>
        </authorList>
    </citation>
    <scope>NUCLEOTIDE SEQUENCE [LARGE SCALE GENOMIC DNA]</scope>
    <source>
        <strain evidence="4">NRBC 14897</strain>
    </source>
</reference>
<dbReference type="Proteomes" id="UP001515100">
    <property type="component" value="Unassembled WGS sequence"/>
</dbReference>
<accession>A0A641AQE4</accession>
<proteinExistence type="inferred from homology"/>
<comment type="caution">
    <text evidence="4">The sequence shown here is derived from an EMBL/GenBank/DDBJ whole genome shotgun (WGS) entry which is preliminary data.</text>
</comment>
<dbReference type="EMBL" id="SDPP02000002">
    <property type="protein sequence ID" value="KAA1378475.1"/>
    <property type="molecule type" value="Genomic_DNA"/>
</dbReference>
<dbReference type="InterPro" id="IPR051448">
    <property type="entry name" value="CdaR-like_regulators"/>
</dbReference>
<comment type="similarity">
    <text evidence="1">Belongs to the CdaR family.</text>
</comment>
<dbReference type="Pfam" id="PF13556">
    <property type="entry name" value="HTH_30"/>
    <property type="match status" value="1"/>
</dbReference>
<evidence type="ECO:0000313" key="5">
    <source>
        <dbReference type="Proteomes" id="UP001515100"/>
    </source>
</evidence>
<dbReference type="Gene3D" id="1.10.10.2840">
    <property type="entry name" value="PucR C-terminal helix-turn-helix domain"/>
    <property type="match status" value="1"/>
</dbReference>
<dbReference type="PANTHER" id="PTHR33744">
    <property type="entry name" value="CARBOHYDRATE DIACID REGULATOR"/>
    <property type="match status" value="1"/>
</dbReference>
<sequence length="526" mass="55798">MSSRDDLSVDELIGRCGLADLTVACGDVTRVVRSAMCTIHDPLVPMDAGGAGVLLAVGVAAADLPELVRSAEAAGFDAVVARGAAETAEQLPETGLGVLDLGATLTWSQVERLVSGILTMESNRHGGDLFDTANTTASLLGGAVTIENLDQTVLAYSTVDGQVIDEDRRRSILGRHVPTLPENDEQYAAVFASSGVVRITGVGHALDRLAIAVRLGTDVLGSMWVVDEGGLLPRDADYLLERAADLVAVQIVQNRSVSTFEREQRASLVQAVLEGRRTARPAVSRLGMPARGPFVVAALAVDFVASAGGGADVETHPRWNRLVTMVNVFVSAWQPTAGVCVLGGTIYILVPGVVATDVERVAANAAILVERAAATGIVVRAGVGSVVMSVDEISSSRREAELLATILGTEDDPSVLTALSCQSRVALWSLAQVLAEQPVVASEPISRLEAHDEQRGTDFVHTVATWFRHRMDTKRTAEALSVHPNTLRYRLGRARDISGLRDEADDLLLAWLTLRSRYDPAGSPRT</sequence>
<dbReference type="InterPro" id="IPR041522">
    <property type="entry name" value="CdaR_GGDEF"/>
</dbReference>
<evidence type="ECO:0000313" key="4">
    <source>
        <dbReference type="EMBL" id="KAA1378475.1"/>
    </source>
</evidence>
<gene>
    <name evidence="4" type="ORF">ESP62_008970</name>
</gene>
<protein>
    <recommendedName>
        <fullName evidence="6">PucR family transcriptional regulator</fullName>
    </recommendedName>
</protein>
<dbReference type="AlphaFoldDB" id="A0A641AQE4"/>
<dbReference type="PANTHER" id="PTHR33744:SF17">
    <property type="entry name" value="CONSERVED PROTEIN"/>
    <property type="match status" value="1"/>
</dbReference>
<evidence type="ECO:0000259" key="3">
    <source>
        <dbReference type="Pfam" id="PF17853"/>
    </source>
</evidence>
<feature type="domain" description="CdaR GGDEF-like" evidence="3">
    <location>
        <begin position="282"/>
        <end position="402"/>
    </location>
</feature>